<dbReference type="Pfam" id="PF14052">
    <property type="entry name" value="Caps_assemb_Wzi"/>
    <property type="match status" value="1"/>
</dbReference>
<sequence length="565" mass="65567">MRFLSEGNAFSLKVFFLLFLYLLSNNFVIAQYITAGDLVYEEAFRRNQLINYQPENDYSLLIRPVYLSKPYFQKDSIEKLIKENLNFTILPFRLVSQFNSNRPYGWGDLSMIPNVGFQELFSGGIAGNFKFIHFQIQPEIVWAQNKSFQGFSDQFSRGTLLARFHYWNFGDAPERFGDRSYFNGWWGQSGLSLRFHSVEIGVSTRNIWWGPGQFNSLTLSNNAQGFPHISLNTIRPLKTFLGKFEGQLISGKLKDSGFDGSQNSELNELYFEEFNGDYKYLNGLSISYQPKWIEGLYLGFSRTFQRYSQFMGNSFNDYFPVFEAFQKNKFFENGNTLQYDNNGYDQQVSVSFRLLIPNKGFEIYGEFGRRDHAFNWREAILNPEHARAYLLGFNKIIETGQKYRFFQIRSEITHTQSSNNRYVRYPGLLGGYAWHTHNEARGFSHKGQPLGVGSGIGSNVQTIEVSVVEGLNKKGILLERLANHQDFFYRAFGQNPEKKPWVDFSLGLLWDHQWERLLLSSKLQLIRSSNYQWQSNKLSTNDFSSGAHKTALFAQLNLIYPISKN</sequence>
<dbReference type="STRING" id="435880.SAMN04487988_11637"/>
<proteinExistence type="predicted"/>
<dbReference type="Proteomes" id="UP000199642">
    <property type="component" value="Unassembled WGS sequence"/>
</dbReference>
<protein>
    <submittedName>
        <fullName evidence="1">Capsule assembly protein Wzi</fullName>
    </submittedName>
</protein>
<dbReference type="EMBL" id="FOPC01000016">
    <property type="protein sequence ID" value="SFH08377.1"/>
    <property type="molecule type" value="Genomic_DNA"/>
</dbReference>
<dbReference type="InterPro" id="IPR026950">
    <property type="entry name" value="Caps_assemb_Wzi"/>
</dbReference>
<gene>
    <name evidence="1" type="ORF">SAMN04487988_11637</name>
</gene>
<dbReference type="AlphaFoldDB" id="A0A1I2X5S9"/>
<accession>A0A1I2X5S9</accession>
<evidence type="ECO:0000313" key="1">
    <source>
        <dbReference type="EMBL" id="SFH08377.1"/>
    </source>
</evidence>
<organism evidence="1 2">
    <name type="scientific">Algoriphagus hitonicola</name>
    <dbReference type="NCBI Taxonomy" id="435880"/>
    <lineage>
        <taxon>Bacteria</taxon>
        <taxon>Pseudomonadati</taxon>
        <taxon>Bacteroidota</taxon>
        <taxon>Cytophagia</taxon>
        <taxon>Cytophagales</taxon>
        <taxon>Cyclobacteriaceae</taxon>
        <taxon>Algoriphagus</taxon>
    </lineage>
</organism>
<name>A0A1I2X5S9_9BACT</name>
<keyword evidence="2" id="KW-1185">Reference proteome</keyword>
<dbReference type="InterPro" id="IPR038636">
    <property type="entry name" value="Wzi_sf"/>
</dbReference>
<evidence type="ECO:0000313" key="2">
    <source>
        <dbReference type="Proteomes" id="UP000199642"/>
    </source>
</evidence>
<dbReference type="RefSeq" id="WP_092793995.1">
    <property type="nucleotide sequence ID" value="NZ_FOPC01000016.1"/>
</dbReference>
<dbReference type="OrthoDB" id="1293009at2"/>
<reference evidence="2" key="1">
    <citation type="submission" date="2016-10" db="EMBL/GenBank/DDBJ databases">
        <authorList>
            <person name="Varghese N."/>
            <person name="Submissions S."/>
        </authorList>
    </citation>
    <scope>NUCLEOTIDE SEQUENCE [LARGE SCALE GENOMIC DNA]</scope>
    <source>
        <strain evidence="2">DSM 19315</strain>
    </source>
</reference>
<dbReference type="Gene3D" id="2.40.160.130">
    <property type="entry name" value="Capsule assembly protein Wzi"/>
    <property type="match status" value="1"/>
</dbReference>